<evidence type="ECO:0000256" key="1">
    <source>
        <dbReference type="SAM" id="MobiDB-lite"/>
    </source>
</evidence>
<evidence type="ECO:0000313" key="2">
    <source>
        <dbReference type="EMBL" id="OUC76480.1"/>
    </source>
</evidence>
<evidence type="ECO:0000313" key="3">
    <source>
        <dbReference type="Proteomes" id="UP000194632"/>
    </source>
</evidence>
<dbReference type="AlphaFoldDB" id="A0A243Q688"/>
<sequence length="80" mass="8348">MGMASVLAMVPARIGLSGAPCPDRVATAEAGDGALGGRVRGSGGLYFDQMEITTIMHRRLGGGRLPVPAENELPVTTRRR</sequence>
<protein>
    <submittedName>
        <fullName evidence="2">Uncharacterized protein</fullName>
    </submittedName>
</protein>
<proteinExistence type="predicted"/>
<keyword evidence="3" id="KW-1185">Reference proteome</keyword>
<feature type="region of interest" description="Disordered" evidence="1">
    <location>
        <begin position="61"/>
        <end position="80"/>
    </location>
</feature>
<comment type="caution">
    <text evidence="2">The sequence shown here is derived from an EMBL/GenBank/DDBJ whole genome shotgun (WGS) entry which is preliminary data.</text>
</comment>
<accession>A0A243Q688</accession>
<name>A0A243Q688_9ACTN</name>
<dbReference type="Proteomes" id="UP000194632">
    <property type="component" value="Unassembled WGS sequence"/>
</dbReference>
<organism evidence="2 3">
    <name type="scientific">Gordonia lacunae</name>
    <dbReference type="NCBI Taxonomy" id="417102"/>
    <lineage>
        <taxon>Bacteria</taxon>
        <taxon>Bacillati</taxon>
        <taxon>Actinomycetota</taxon>
        <taxon>Actinomycetes</taxon>
        <taxon>Mycobacteriales</taxon>
        <taxon>Gordoniaceae</taxon>
        <taxon>Gordonia</taxon>
    </lineage>
</organism>
<gene>
    <name evidence="2" type="ORF">CA982_21570</name>
</gene>
<reference evidence="2 3" key="1">
    <citation type="submission" date="2017-05" db="EMBL/GenBank/DDBJ databases">
        <title>Biotechnological potential of actinobacteria isolated from South African environments.</title>
        <authorList>
            <person name="Le Roes-Hill M."/>
            <person name="Prins A."/>
            <person name="Durrell K.A."/>
        </authorList>
    </citation>
    <scope>NUCLEOTIDE SEQUENCE [LARGE SCALE GENOMIC DNA]</scope>
    <source>
        <strain evidence="2">BS2</strain>
    </source>
</reference>
<dbReference type="STRING" id="417102.CA982_21570"/>
<dbReference type="EMBL" id="NGFO01000032">
    <property type="protein sequence ID" value="OUC76480.1"/>
    <property type="molecule type" value="Genomic_DNA"/>
</dbReference>